<evidence type="ECO:0000259" key="2">
    <source>
        <dbReference type="Pfam" id="PF02517"/>
    </source>
</evidence>
<gene>
    <name evidence="3" type="ORF">KCG44_10040</name>
</gene>
<keyword evidence="3" id="KW-0482">Metalloprotease</keyword>
<name>A0ABS6SFK5_9SPHN</name>
<evidence type="ECO:0000313" key="3">
    <source>
        <dbReference type="EMBL" id="MBV7257121.1"/>
    </source>
</evidence>
<keyword evidence="3" id="KW-0378">Hydrolase</keyword>
<organism evidence="3 4">
    <name type="scientific">Pacificimonas pallii</name>
    <dbReference type="NCBI Taxonomy" id="2827236"/>
    <lineage>
        <taxon>Bacteria</taxon>
        <taxon>Pseudomonadati</taxon>
        <taxon>Pseudomonadota</taxon>
        <taxon>Alphaproteobacteria</taxon>
        <taxon>Sphingomonadales</taxon>
        <taxon>Sphingosinicellaceae</taxon>
        <taxon>Pacificimonas</taxon>
    </lineage>
</organism>
<feature type="transmembrane region" description="Helical" evidence="1">
    <location>
        <begin position="159"/>
        <end position="180"/>
    </location>
</feature>
<feature type="transmembrane region" description="Helical" evidence="1">
    <location>
        <begin position="36"/>
        <end position="59"/>
    </location>
</feature>
<feature type="transmembrane region" description="Helical" evidence="1">
    <location>
        <begin position="134"/>
        <end position="153"/>
    </location>
</feature>
<keyword evidence="1" id="KW-1133">Transmembrane helix</keyword>
<feature type="domain" description="CAAX prenyl protease 2/Lysostaphin resistance protein A-like" evidence="2">
    <location>
        <begin position="104"/>
        <end position="199"/>
    </location>
</feature>
<feature type="transmembrane region" description="Helical" evidence="1">
    <location>
        <begin position="187"/>
        <end position="207"/>
    </location>
</feature>
<dbReference type="InterPro" id="IPR003675">
    <property type="entry name" value="Rce1/LyrA-like_dom"/>
</dbReference>
<comment type="caution">
    <text evidence="3">The sequence shown here is derived from an EMBL/GenBank/DDBJ whole genome shotgun (WGS) entry which is preliminary data.</text>
</comment>
<dbReference type="GO" id="GO:0008237">
    <property type="term" value="F:metallopeptidase activity"/>
    <property type="evidence" value="ECO:0007669"/>
    <property type="project" value="UniProtKB-KW"/>
</dbReference>
<proteinExistence type="predicted"/>
<sequence length="212" mass="23029">MTRFSKRQRNLLLSAAFLSVFAMFAVPFLTGTLTPLVGFVSVFVIYWVCFCIPVAIFFGKGETPVRLDLRAASLWIPAIAAMLPVGVFFGADTMSWVGTDPAMAALAVGVALFNGPLEELAWRRTFRANSGGRISFELIGLFLFTLWHVPLYFAEGISFDQGALGLVGGSMMLGAVWMVITRRSNSVGWPMVSHALVNMAAFIPLFAGNFSA</sequence>
<protein>
    <submittedName>
        <fullName evidence="3">CPBP family intramembrane metalloprotease</fullName>
        <ecNumber evidence="3">3.4.24.-</ecNumber>
    </submittedName>
</protein>
<dbReference type="RefSeq" id="WP_218445950.1">
    <property type="nucleotide sequence ID" value="NZ_JAGSPA010000003.1"/>
</dbReference>
<keyword evidence="1" id="KW-0472">Membrane</keyword>
<keyword evidence="3" id="KW-0645">Protease</keyword>
<dbReference type="Proteomes" id="UP000722336">
    <property type="component" value="Unassembled WGS sequence"/>
</dbReference>
<evidence type="ECO:0000256" key="1">
    <source>
        <dbReference type="SAM" id="Phobius"/>
    </source>
</evidence>
<dbReference type="EC" id="3.4.24.-" evidence="3"/>
<feature type="transmembrane region" description="Helical" evidence="1">
    <location>
        <begin position="12"/>
        <end position="30"/>
    </location>
</feature>
<reference evidence="3 4" key="1">
    <citation type="submission" date="2021-04" db="EMBL/GenBank/DDBJ databases">
        <authorList>
            <person name="Pira H."/>
            <person name="Risdian C."/>
            <person name="Wink J."/>
        </authorList>
    </citation>
    <scope>NUCLEOTIDE SEQUENCE [LARGE SCALE GENOMIC DNA]</scope>
    <source>
        <strain evidence="3 4">WHA3</strain>
    </source>
</reference>
<accession>A0ABS6SFK5</accession>
<feature type="transmembrane region" description="Helical" evidence="1">
    <location>
        <begin position="103"/>
        <end position="122"/>
    </location>
</feature>
<keyword evidence="4" id="KW-1185">Reference proteome</keyword>
<dbReference type="EMBL" id="JAGSPA010000003">
    <property type="protein sequence ID" value="MBV7257121.1"/>
    <property type="molecule type" value="Genomic_DNA"/>
</dbReference>
<feature type="transmembrane region" description="Helical" evidence="1">
    <location>
        <begin position="71"/>
        <end position="91"/>
    </location>
</feature>
<dbReference type="Pfam" id="PF02517">
    <property type="entry name" value="Rce1-like"/>
    <property type="match status" value="1"/>
</dbReference>
<keyword evidence="1" id="KW-0812">Transmembrane</keyword>
<evidence type="ECO:0000313" key="4">
    <source>
        <dbReference type="Proteomes" id="UP000722336"/>
    </source>
</evidence>